<dbReference type="EMBL" id="KQ252077">
    <property type="protein sequence ID" value="KNC70123.1"/>
    <property type="molecule type" value="Genomic_DNA"/>
</dbReference>
<gene>
    <name evidence="2" type="ORF">SARC_17352</name>
</gene>
<evidence type="ECO:0000313" key="3">
    <source>
        <dbReference type="Proteomes" id="UP000054560"/>
    </source>
</evidence>
<proteinExistence type="predicted"/>
<evidence type="ECO:0000313" key="2">
    <source>
        <dbReference type="EMBL" id="KNC70123.1"/>
    </source>
</evidence>
<reference evidence="2 3" key="1">
    <citation type="submission" date="2011-02" db="EMBL/GenBank/DDBJ databases">
        <title>The Genome Sequence of Sphaeroforma arctica JP610.</title>
        <authorList>
            <consortium name="The Broad Institute Genome Sequencing Platform"/>
            <person name="Russ C."/>
            <person name="Cuomo C."/>
            <person name="Young S.K."/>
            <person name="Zeng Q."/>
            <person name="Gargeya S."/>
            <person name="Alvarado L."/>
            <person name="Berlin A."/>
            <person name="Chapman S.B."/>
            <person name="Chen Z."/>
            <person name="Freedman E."/>
            <person name="Gellesch M."/>
            <person name="Goldberg J."/>
            <person name="Griggs A."/>
            <person name="Gujja S."/>
            <person name="Heilman E."/>
            <person name="Heiman D."/>
            <person name="Howarth C."/>
            <person name="Mehta T."/>
            <person name="Neiman D."/>
            <person name="Pearson M."/>
            <person name="Roberts A."/>
            <person name="Saif S."/>
            <person name="Shea T."/>
            <person name="Shenoy N."/>
            <person name="Sisk P."/>
            <person name="Stolte C."/>
            <person name="Sykes S."/>
            <person name="White J."/>
            <person name="Yandava C."/>
            <person name="Burger G."/>
            <person name="Gray M.W."/>
            <person name="Holland P.W.H."/>
            <person name="King N."/>
            <person name="Lang F.B.F."/>
            <person name="Roger A.J."/>
            <person name="Ruiz-Trillo I."/>
            <person name="Haas B."/>
            <person name="Nusbaum C."/>
            <person name="Birren B."/>
        </authorList>
    </citation>
    <scope>NUCLEOTIDE SEQUENCE [LARGE SCALE GENOMIC DNA]</scope>
    <source>
        <strain evidence="2 3">JP610</strain>
    </source>
</reference>
<evidence type="ECO:0000256" key="1">
    <source>
        <dbReference type="SAM" id="MobiDB-lite"/>
    </source>
</evidence>
<feature type="compositionally biased region" description="Polar residues" evidence="1">
    <location>
        <begin position="9"/>
        <end position="54"/>
    </location>
</feature>
<dbReference type="AlphaFoldDB" id="A0A0L0F1U4"/>
<accession>A0A0L0F1U4</accession>
<name>A0A0L0F1U4_9EUKA</name>
<dbReference type="GeneID" id="25917856"/>
<dbReference type="Proteomes" id="UP000054560">
    <property type="component" value="Unassembled WGS sequence"/>
</dbReference>
<sequence length="54" mass="5826">PQSPRPSDPFQQSGSPSPHPQVPNTAKPNSQGPSPRADSLQTAEYRQSDTAHNF</sequence>
<organism evidence="2 3">
    <name type="scientific">Sphaeroforma arctica JP610</name>
    <dbReference type="NCBI Taxonomy" id="667725"/>
    <lineage>
        <taxon>Eukaryota</taxon>
        <taxon>Ichthyosporea</taxon>
        <taxon>Ichthyophonida</taxon>
        <taxon>Sphaeroforma</taxon>
    </lineage>
</organism>
<protein>
    <submittedName>
        <fullName evidence="2">Uncharacterized protein</fullName>
    </submittedName>
</protein>
<feature type="non-terminal residue" evidence="2">
    <location>
        <position position="1"/>
    </location>
</feature>
<dbReference type="RefSeq" id="XP_014144025.1">
    <property type="nucleotide sequence ID" value="XM_014288550.1"/>
</dbReference>
<feature type="region of interest" description="Disordered" evidence="1">
    <location>
        <begin position="1"/>
        <end position="54"/>
    </location>
</feature>
<keyword evidence="3" id="KW-1185">Reference proteome</keyword>